<keyword evidence="1" id="KW-0862">Zinc</keyword>
<dbReference type="InterPro" id="IPR008598">
    <property type="entry name" value="Di19_Zn-bd"/>
</dbReference>
<feature type="compositionally biased region" description="Basic and acidic residues" evidence="3">
    <location>
        <begin position="415"/>
        <end position="432"/>
    </location>
</feature>
<dbReference type="EMBL" id="VIIS01000750">
    <property type="protein sequence ID" value="KAF0305445.1"/>
    <property type="molecule type" value="Genomic_DNA"/>
</dbReference>
<dbReference type="Proteomes" id="UP000440578">
    <property type="component" value="Unassembled WGS sequence"/>
</dbReference>
<evidence type="ECO:0000259" key="4">
    <source>
        <dbReference type="PROSITE" id="PS50157"/>
    </source>
</evidence>
<dbReference type="PROSITE" id="PS00028">
    <property type="entry name" value="ZINC_FINGER_C2H2_1"/>
    <property type="match status" value="2"/>
</dbReference>
<keyword evidence="2" id="KW-0175">Coiled coil</keyword>
<accession>A0A6A4WFE1</accession>
<dbReference type="PROSITE" id="PS50157">
    <property type="entry name" value="ZINC_FINGER_C2H2_2"/>
    <property type="match status" value="1"/>
</dbReference>
<feature type="compositionally biased region" description="Basic and acidic residues" evidence="3">
    <location>
        <begin position="378"/>
        <end position="390"/>
    </location>
</feature>
<dbReference type="InterPro" id="IPR013087">
    <property type="entry name" value="Znf_C2H2_type"/>
</dbReference>
<dbReference type="Pfam" id="PF05605">
    <property type="entry name" value="zf-Di19"/>
    <property type="match status" value="1"/>
</dbReference>
<dbReference type="AlphaFoldDB" id="A0A6A4WFE1"/>
<feature type="region of interest" description="Disordered" evidence="3">
    <location>
        <begin position="413"/>
        <end position="432"/>
    </location>
</feature>
<dbReference type="OrthoDB" id="10018316at2759"/>
<keyword evidence="1" id="KW-0479">Metal-binding</keyword>
<feature type="region of interest" description="Disordered" evidence="3">
    <location>
        <begin position="378"/>
        <end position="398"/>
    </location>
</feature>
<evidence type="ECO:0000313" key="5">
    <source>
        <dbReference type="EMBL" id="KAF0305445.1"/>
    </source>
</evidence>
<evidence type="ECO:0000256" key="3">
    <source>
        <dbReference type="SAM" id="MobiDB-lite"/>
    </source>
</evidence>
<feature type="compositionally biased region" description="Basic and acidic residues" evidence="3">
    <location>
        <begin position="470"/>
        <end position="486"/>
    </location>
</feature>
<protein>
    <submittedName>
        <fullName evidence="5">Early endosome antigen 1</fullName>
    </submittedName>
</protein>
<feature type="compositionally biased region" description="Basic and acidic residues" evidence="3">
    <location>
        <begin position="730"/>
        <end position="776"/>
    </location>
</feature>
<dbReference type="GO" id="GO:0008270">
    <property type="term" value="F:zinc ion binding"/>
    <property type="evidence" value="ECO:0007669"/>
    <property type="project" value="UniProtKB-KW"/>
</dbReference>
<feature type="region of interest" description="Disordered" evidence="3">
    <location>
        <begin position="451"/>
        <end position="486"/>
    </location>
</feature>
<dbReference type="Gene3D" id="3.30.160.60">
    <property type="entry name" value="Classic Zinc Finger"/>
    <property type="match status" value="1"/>
</dbReference>
<evidence type="ECO:0000256" key="2">
    <source>
        <dbReference type="SAM" id="Coils"/>
    </source>
</evidence>
<dbReference type="SMART" id="SM00355">
    <property type="entry name" value="ZnF_C2H2"/>
    <property type="match status" value="2"/>
</dbReference>
<evidence type="ECO:0000313" key="6">
    <source>
        <dbReference type="Proteomes" id="UP000440578"/>
    </source>
</evidence>
<gene>
    <name evidence="5" type="primary">EEA1_1</name>
    <name evidence="5" type="ORF">FJT64_022906</name>
</gene>
<evidence type="ECO:0000256" key="1">
    <source>
        <dbReference type="PROSITE-ProRule" id="PRU00042"/>
    </source>
</evidence>
<organism evidence="5 6">
    <name type="scientific">Amphibalanus amphitrite</name>
    <name type="common">Striped barnacle</name>
    <name type="synonym">Balanus amphitrite</name>
    <dbReference type="NCBI Taxonomy" id="1232801"/>
    <lineage>
        <taxon>Eukaryota</taxon>
        <taxon>Metazoa</taxon>
        <taxon>Ecdysozoa</taxon>
        <taxon>Arthropoda</taxon>
        <taxon>Crustacea</taxon>
        <taxon>Multicrustacea</taxon>
        <taxon>Cirripedia</taxon>
        <taxon>Thoracica</taxon>
        <taxon>Thoracicalcarea</taxon>
        <taxon>Balanomorpha</taxon>
        <taxon>Balanoidea</taxon>
        <taxon>Balanidae</taxon>
        <taxon>Amphibalaninae</taxon>
        <taxon>Amphibalanus</taxon>
    </lineage>
</organism>
<sequence>MAGRTTAPEQAPGAAEAGLAADVRGQLRLWCQDQGLLGELRAFLRHRLVTLTGCGGPSAPAPALALLAADLLRHLQLWFSLAVVTAEAGLKRSGPQARLSAAEVDRVLKELGVATGGCMFERYAASDQPLLMLLLQCVEGGRTASVSSESDVPVGGAEGFLCPTCMKSFPSPEELQQHDQTAHLDPSATYLCPVCKARLTSSEDLEQHFTKNHPSGLLSDNVQVLQHELADLSTSLSEERWYSDELRREVARLQQLVEVNQLDGTASDQRPVADTQADSEVANLRKQLTEALKSISSLRQAYKALQEKELVQVQQLMDAAARQQEEERRQLESELQQLRVGAANSCSSSGLTAQLTLRSQTLQSRLDETMGSLDGATEKLAETERQREQLDTQLSASREAVSRLEAELAASRAALEGERQERQAARTEGDARQTRLQELEQESAQLRTQLDALRSQQQQTAASEQQLRAAGREKDERLQEASRRLEDREGKLAALQAELTDSGEEVQRLRSELGELQAKIESGDGAAATAIRQLEAQNASLHQAAAHHRQQAAEQADQLSARLESTQQQLSRAQSQLQERQEDSDRLRAELADTAGRLTAALGSLAETEKHLEEKPEPECAACQLESLWLRRRGVLRREGKSPAFRDLDRQVRSAIRRDCCAGIEESLRTRGSGSLYRSIRPILTGKRDGARNLPAATPDEMNEHFVRQLSAEEAARRTDQERCKQLETELNTERGRADQLEQRLTKSDQTAAEEKGRADQLSERLQRQASRDGHALDGGQNGTYLAHPGQWDTH</sequence>
<dbReference type="Gene3D" id="1.10.287.1490">
    <property type="match status" value="1"/>
</dbReference>
<feature type="compositionally biased region" description="Low complexity" evidence="3">
    <location>
        <begin position="567"/>
        <end position="578"/>
    </location>
</feature>
<keyword evidence="1" id="KW-0863">Zinc-finger</keyword>
<reference evidence="5 6" key="1">
    <citation type="submission" date="2019-07" db="EMBL/GenBank/DDBJ databases">
        <title>Draft genome assembly of a fouling barnacle, Amphibalanus amphitrite (Darwin, 1854): The first reference genome for Thecostraca.</title>
        <authorList>
            <person name="Kim W."/>
        </authorList>
    </citation>
    <scope>NUCLEOTIDE SEQUENCE [LARGE SCALE GENOMIC DNA]</scope>
    <source>
        <strain evidence="5">SNU_AA5</strain>
        <tissue evidence="5">Soma without cirri and trophi</tissue>
    </source>
</reference>
<feature type="coiled-coil region" evidence="2">
    <location>
        <begin position="243"/>
        <end position="341"/>
    </location>
</feature>
<feature type="compositionally biased region" description="Low complexity" evidence="3">
    <location>
        <begin position="455"/>
        <end position="466"/>
    </location>
</feature>
<comment type="caution">
    <text evidence="5">The sequence shown here is derived from an EMBL/GenBank/DDBJ whole genome shotgun (WGS) entry which is preliminary data.</text>
</comment>
<keyword evidence="6" id="KW-1185">Reference proteome</keyword>
<feature type="region of interest" description="Disordered" evidence="3">
    <location>
        <begin position="541"/>
        <end position="585"/>
    </location>
</feature>
<feature type="domain" description="C2H2-type" evidence="4">
    <location>
        <begin position="160"/>
        <end position="188"/>
    </location>
</feature>
<proteinExistence type="predicted"/>
<feature type="region of interest" description="Disordered" evidence="3">
    <location>
        <begin position="730"/>
        <end position="795"/>
    </location>
</feature>
<name>A0A6A4WFE1_AMPAM</name>